<organism evidence="1 2">
    <name type="scientific">Gossypium australe</name>
    <dbReference type="NCBI Taxonomy" id="47621"/>
    <lineage>
        <taxon>Eukaryota</taxon>
        <taxon>Viridiplantae</taxon>
        <taxon>Streptophyta</taxon>
        <taxon>Embryophyta</taxon>
        <taxon>Tracheophyta</taxon>
        <taxon>Spermatophyta</taxon>
        <taxon>Magnoliopsida</taxon>
        <taxon>eudicotyledons</taxon>
        <taxon>Gunneridae</taxon>
        <taxon>Pentapetalae</taxon>
        <taxon>rosids</taxon>
        <taxon>malvids</taxon>
        <taxon>Malvales</taxon>
        <taxon>Malvaceae</taxon>
        <taxon>Malvoideae</taxon>
        <taxon>Gossypium</taxon>
    </lineage>
</organism>
<protein>
    <submittedName>
        <fullName evidence="1">Hexaprenyldihydroxybenzoate methyltransferase, mitochondrial-like protein</fullName>
    </submittedName>
</protein>
<dbReference type="Proteomes" id="UP000325315">
    <property type="component" value="Unassembled WGS sequence"/>
</dbReference>
<dbReference type="PANTHER" id="PTHR34482">
    <property type="entry name" value="DNA DAMAGE-INDUCIBLE PROTEIN 1-LIKE"/>
    <property type="match status" value="1"/>
</dbReference>
<name>A0A5B6VW15_9ROSI</name>
<sequence>MSRRVLVEKVKKYGVKEFRGRTKDDQAKVEYWLKNSQLVFDEMACSSYDYLRRTVSLLKDKAYSWWSMLTVRHKPVAEYEREFVHFSKYAHEIVPNEEEICICFEDGLNDKIKMMIGGTEI</sequence>
<dbReference type="AlphaFoldDB" id="A0A5B6VW15"/>
<evidence type="ECO:0000313" key="2">
    <source>
        <dbReference type="Proteomes" id="UP000325315"/>
    </source>
</evidence>
<dbReference type="GO" id="GO:0008168">
    <property type="term" value="F:methyltransferase activity"/>
    <property type="evidence" value="ECO:0007669"/>
    <property type="project" value="UniProtKB-KW"/>
</dbReference>
<reference evidence="2" key="1">
    <citation type="journal article" date="2019" name="Plant Biotechnol. J.">
        <title>Genome sequencing of the Australian wild diploid species Gossypium australe highlights disease resistance and delayed gland morphogenesis.</title>
        <authorList>
            <person name="Cai Y."/>
            <person name="Cai X."/>
            <person name="Wang Q."/>
            <person name="Wang P."/>
            <person name="Zhang Y."/>
            <person name="Cai C."/>
            <person name="Xu Y."/>
            <person name="Wang K."/>
            <person name="Zhou Z."/>
            <person name="Wang C."/>
            <person name="Geng S."/>
            <person name="Li B."/>
            <person name="Dong Q."/>
            <person name="Hou Y."/>
            <person name="Wang H."/>
            <person name="Ai P."/>
            <person name="Liu Z."/>
            <person name="Yi F."/>
            <person name="Sun M."/>
            <person name="An G."/>
            <person name="Cheng J."/>
            <person name="Zhang Y."/>
            <person name="Shi Q."/>
            <person name="Xie Y."/>
            <person name="Shi X."/>
            <person name="Chang Y."/>
            <person name="Huang F."/>
            <person name="Chen Y."/>
            <person name="Hong S."/>
            <person name="Mi L."/>
            <person name="Sun Q."/>
            <person name="Zhang L."/>
            <person name="Zhou B."/>
            <person name="Peng R."/>
            <person name="Zhang X."/>
            <person name="Liu F."/>
        </authorList>
    </citation>
    <scope>NUCLEOTIDE SEQUENCE [LARGE SCALE GENOMIC DNA]</scope>
    <source>
        <strain evidence="2">cv. PA1801</strain>
    </source>
</reference>
<comment type="caution">
    <text evidence="1">The sequence shown here is derived from an EMBL/GenBank/DDBJ whole genome shotgun (WGS) entry which is preliminary data.</text>
</comment>
<keyword evidence="2" id="KW-1185">Reference proteome</keyword>
<proteinExistence type="predicted"/>
<evidence type="ECO:0000313" key="1">
    <source>
        <dbReference type="EMBL" id="KAA3473283.1"/>
    </source>
</evidence>
<accession>A0A5B6VW15</accession>
<dbReference type="GO" id="GO:0032259">
    <property type="term" value="P:methylation"/>
    <property type="evidence" value="ECO:0007669"/>
    <property type="project" value="UniProtKB-KW"/>
</dbReference>
<dbReference type="EMBL" id="SMMG02000005">
    <property type="protein sequence ID" value="KAA3473283.1"/>
    <property type="molecule type" value="Genomic_DNA"/>
</dbReference>
<dbReference type="PANTHER" id="PTHR34482:SF36">
    <property type="entry name" value="RETROTRANSPOSON GAG DOMAIN-CONTAINING PROTEIN"/>
    <property type="match status" value="1"/>
</dbReference>
<keyword evidence="1" id="KW-0489">Methyltransferase</keyword>
<keyword evidence="1" id="KW-0808">Transferase</keyword>
<gene>
    <name evidence="1" type="ORF">EPI10_023677</name>
</gene>